<accession>A0A0E2Z4U0</accession>
<dbReference type="InterPro" id="IPR002575">
    <property type="entry name" value="Aminoglycoside_PTrfase"/>
</dbReference>
<dbReference type="PANTHER" id="PTHR43883">
    <property type="entry name" value="SLR0207 PROTEIN"/>
    <property type="match status" value="1"/>
</dbReference>
<dbReference type="EMBL" id="JPGN01000011">
    <property type="protein sequence ID" value="KFI20688.1"/>
    <property type="molecule type" value="Genomic_DNA"/>
</dbReference>
<evidence type="ECO:0000313" key="3">
    <source>
        <dbReference type="Proteomes" id="UP000028839"/>
    </source>
</evidence>
<dbReference type="InterPro" id="IPR052732">
    <property type="entry name" value="Cell-binding_unc_protein"/>
</dbReference>
<evidence type="ECO:0000313" key="2">
    <source>
        <dbReference type="EMBL" id="KFI20688.1"/>
    </source>
</evidence>
<dbReference type="OrthoDB" id="9810277at2"/>
<gene>
    <name evidence="2" type="ORF">IB75_01930</name>
</gene>
<dbReference type="SUPFAM" id="SSF52540">
    <property type="entry name" value="P-loop containing nucleoside triphosphate hydrolases"/>
    <property type="match status" value="1"/>
</dbReference>
<reference evidence="2 3" key="1">
    <citation type="submission" date="2014-07" db="EMBL/GenBank/DDBJ databases">
        <title>Comparative analysis of Nitrosococcus oceani genome inventories of strains from Pacific and Atlantic gyres.</title>
        <authorList>
            <person name="Lim C.K."/>
            <person name="Wang L."/>
            <person name="Sayavedra-Soto L.A."/>
            <person name="Klotz M.G."/>
        </authorList>
    </citation>
    <scope>NUCLEOTIDE SEQUENCE [LARGE SCALE GENOMIC DNA]</scope>
    <source>
        <strain evidence="2 3">C-27</strain>
    </source>
</reference>
<dbReference type="HOGENOM" id="CLU_026771_1_1_6"/>
<dbReference type="Proteomes" id="UP000028839">
    <property type="component" value="Unassembled WGS sequence"/>
</dbReference>
<name>A0A0E2Z4U0_9GAMM</name>
<dbReference type="SUPFAM" id="SSF56112">
    <property type="entry name" value="Protein kinase-like (PK-like)"/>
    <property type="match status" value="1"/>
</dbReference>
<dbReference type="PANTHER" id="PTHR43883:SF1">
    <property type="entry name" value="GLUCONOKINASE"/>
    <property type="match status" value="1"/>
</dbReference>
<dbReference type="AlphaFoldDB" id="A0A0E2Z4U0"/>
<dbReference type="Gene3D" id="3.90.1200.10">
    <property type="match status" value="1"/>
</dbReference>
<dbReference type="Gene3D" id="3.40.50.300">
    <property type="entry name" value="P-loop containing nucleotide triphosphate hydrolases"/>
    <property type="match status" value="1"/>
</dbReference>
<dbReference type="Pfam" id="PF01636">
    <property type="entry name" value="APH"/>
    <property type="match status" value="1"/>
</dbReference>
<sequence>MAGQIDTLIEHLQQPGIYHHAVENLTMIETHISWVVLTGPYAYKIKKPLDLGFLDFSTLDKRRHYCDEELRINRRLAPEIYLEVVPITGSTAQPHLGGTGIPIEYAVKMIQFPQQTRLDYCLQRGDLSPKQVEDLAGKVAAFHQNVAIAPQDSPYGAPKTIGQPALENFQQMEIFLKEAEDQKKLARLRHWTEKKWQQLQAEFTGRKKAGFVRECHGDLHLGNIALREGKFIIFDGIEFNENLRWIDVMSELAFLIMDLENRGRPDLAHRCLNSYLEHSGDYPGLAVLAYYQVYRALVRAKVTAIRLGQTPPETQAIKERCRDYLNLALHYIQPARSFLLITHGLSGSGKTTLSQPLIERFGTIRLRSDIERKRRHGLKPRERLNKGIGIGMYSAESSHKTYQHLQQLAQTILKAGYPLIVDAAFLKQQQRQIFQDLANKLNIPFAILDFHCDPQQLQQRIRERQHKNQDASDADLAVLEHQQATQEPLTKAEQAITLAIDTSQTQAMETVIQQLQVLTGEKAPRVK</sequence>
<keyword evidence="2" id="KW-0808">Transferase</keyword>
<feature type="domain" description="Aminoglycoside phosphotransferase" evidence="1">
    <location>
        <begin position="67"/>
        <end position="286"/>
    </location>
</feature>
<protein>
    <submittedName>
        <fullName evidence="2">Aminoglycoside phosphotransferase</fullName>
    </submittedName>
</protein>
<evidence type="ECO:0000259" key="1">
    <source>
        <dbReference type="Pfam" id="PF01636"/>
    </source>
</evidence>
<dbReference type="Pfam" id="PF13671">
    <property type="entry name" value="AAA_33"/>
    <property type="match status" value="1"/>
</dbReference>
<dbReference type="InterPro" id="IPR027417">
    <property type="entry name" value="P-loop_NTPase"/>
</dbReference>
<organism evidence="2 3">
    <name type="scientific">Nitrosococcus oceani C-27</name>
    <dbReference type="NCBI Taxonomy" id="314279"/>
    <lineage>
        <taxon>Bacteria</taxon>
        <taxon>Pseudomonadati</taxon>
        <taxon>Pseudomonadota</taxon>
        <taxon>Gammaproteobacteria</taxon>
        <taxon>Chromatiales</taxon>
        <taxon>Chromatiaceae</taxon>
        <taxon>Nitrosococcus</taxon>
    </lineage>
</organism>
<comment type="caution">
    <text evidence="2">The sequence shown here is derived from an EMBL/GenBank/DDBJ whole genome shotgun (WGS) entry which is preliminary data.</text>
</comment>
<dbReference type="InterPro" id="IPR011009">
    <property type="entry name" value="Kinase-like_dom_sf"/>
</dbReference>
<proteinExistence type="predicted"/>
<dbReference type="GO" id="GO:0016740">
    <property type="term" value="F:transferase activity"/>
    <property type="evidence" value="ECO:0007669"/>
    <property type="project" value="UniProtKB-KW"/>
</dbReference>